<accession>A0ABV7RXD7</accession>
<proteinExistence type="predicted"/>
<keyword evidence="2" id="KW-1185">Reference proteome</keyword>
<evidence type="ECO:0000313" key="1">
    <source>
        <dbReference type="EMBL" id="MFC3569489.1"/>
    </source>
</evidence>
<evidence type="ECO:0000313" key="2">
    <source>
        <dbReference type="Proteomes" id="UP001595596"/>
    </source>
</evidence>
<reference evidence="2" key="1">
    <citation type="journal article" date="2019" name="Int. J. Syst. Evol. Microbiol.">
        <title>The Global Catalogue of Microorganisms (GCM) 10K type strain sequencing project: providing services to taxonomists for standard genome sequencing and annotation.</title>
        <authorList>
            <consortium name="The Broad Institute Genomics Platform"/>
            <consortium name="The Broad Institute Genome Sequencing Center for Infectious Disease"/>
            <person name="Wu L."/>
            <person name="Ma J."/>
        </authorList>
    </citation>
    <scope>NUCLEOTIDE SEQUENCE [LARGE SCALE GENOMIC DNA]</scope>
    <source>
        <strain evidence="2">VKM B-3226</strain>
    </source>
</reference>
<dbReference type="EMBL" id="JBHRXE010000019">
    <property type="protein sequence ID" value="MFC3569489.1"/>
    <property type="molecule type" value="Genomic_DNA"/>
</dbReference>
<name>A0ABV7RXD7_9RHOB</name>
<dbReference type="Proteomes" id="UP001595596">
    <property type="component" value="Unassembled WGS sequence"/>
</dbReference>
<feature type="non-terminal residue" evidence="1">
    <location>
        <position position="120"/>
    </location>
</feature>
<sequence length="120" mass="13607">MAIGHEAGFFLILIWLWFGGCEQPFGSGDAFRHEDGISARRRSALNRRFGEQKRRHATSWDRSGGMFAGFSGIVRALRWPVAGRWLVVPGGWPARLRAPRISMRWPEVSSLARFLAACHR</sequence>
<organism evidence="1 2">
    <name type="scientific">Paracoccus simplex</name>
    <dbReference type="NCBI Taxonomy" id="2086346"/>
    <lineage>
        <taxon>Bacteria</taxon>
        <taxon>Pseudomonadati</taxon>
        <taxon>Pseudomonadota</taxon>
        <taxon>Alphaproteobacteria</taxon>
        <taxon>Rhodobacterales</taxon>
        <taxon>Paracoccaceae</taxon>
        <taxon>Paracoccus</taxon>
    </lineage>
</organism>
<protein>
    <recommendedName>
        <fullName evidence="3">Secreted protein</fullName>
    </recommendedName>
</protein>
<dbReference type="RefSeq" id="WP_379029502.1">
    <property type="nucleotide sequence ID" value="NZ_JBHRXE010000019.1"/>
</dbReference>
<comment type="caution">
    <text evidence="1">The sequence shown here is derived from an EMBL/GenBank/DDBJ whole genome shotgun (WGS) entry which is preliminary data.</text>
</comment>
<evidence type="ECO:0008006" key="3">
    <source>
        <dbReference type="Google" id="ProtNLM"/>
    </source>
</evidence>
<gene>
    <name evidence="1" type="ORF">ACFOMP_08505</name>
</gene>